<keyword evidence="2" id="KW-0012">Acyltransferase</keyword>
<sequence length="143" mass="16439">MITKSYNYLPQEASFLRESIFVKEQGFIDEFDDLDDISTHLVLFEGEAPIATCRYYFDREKSAYAMGRIAVDKAYRGKNIGAHILEEAEEQIRLAGGRKIYLSAQVRAAGFYEKQGYVTSGEPYYDEYCLHVLMYKQLEGGDE</sequence>
<dbReference type="GO" id="GO:0008080">
    <property type="term" value="F:N-acetyltransferase activity"/>
    <property type="evidence" value="ECO:0007669"/>
    <property type="project" value="TreeGrafter"/>
</dbReference>
<proteinExistence type="predicted"/>
<feature type="domain" description="N-acetyltransferase" evidence="1">
    <location>
        <begin position="1"/>
        <end position="139"/>
    </location>
</feature>
<name>A0A4R1R4M3_9FIRM</name>
<dbReference type="EMBL" id="SLUO01000002">
    <property type="protein sequence ID" value="TCL60433.1"/>
    <property type="molecule type" value="Genomic_DNA"/>
</dbReference>
<dbReference type="CDD" id="cd04301">
    <property type="entry name" value="NAT_SF"/>
    <property type="match status" value="1"/>
</dbReference>
<accession>A0A4R1R4M3</accession>
<dbReference type="OrthoDB" id="9796171at2"/>
<dbReference type="PROSITE" id="PS51186">
    <property type="entry name" value="GNAT"/>
    <property type="match status" value="1"/>
</dbReference>
<dbReference type="RefSeq" id="WP_031388950.1">
    <property type="nucleotide sequence ID" value="NZ_JPNB01000001.1"/>
</dbReference>
<dbReference type="AlphaFoldDB" id="A0A4R1R4M3"/>
<dbReference type="InterPro" id="IPR039143">
    <property type="entry name" value="GNPNAT1-like"/>
</dbReference>
<reference evidence="2 3" key="1">
    <citation type="submission" date="2019-03" db="EMBL/GenBank/DDBJ databases">
        <title>Genomic Encyclopedia of Type Strains, Phase IV (KMG-IV): sequencing the most valuable type-strain genomes for metagenomic binning, comparative biology and taxonomic classification.</title>
        <authorList>
            <person name="Goeker M."/>
        </authorList>
    </citation>
    <scope>NUCLEOTIDE SEQUENCE [LARGE SCALE GENOMIC DNA]</scope>
    <source>
        <strain evidence="2 3">DSM 100556</strain>
    </source>
</reference>
<protein>
    <submittedName>
        <fullName evidence="2">Putative GNAT family N-acyltransferase</fullName>
    </submittedName>
</protein>
<dbReference type="Gene3D" id="3.40.630.30">
    <property type="match status" value="1"/>
</dbReference>
<dbReference type="STRING" id="1469948.GCA_000732725_00166"/>
<gene>
    <name evidence="2" type="ORF">EDD76_102129</name>
</gene>
<organism evidence="2 3">
    <name type="scientific">Kineothrix alysoides</name>
    <dbReference type="NCBI Taxonomy" id="1469948"/>
    <lineage>
        <taxon>Bacteria</taxon>
        <taxon>Bacillati</taxon>
        <taxon>Bacillota</taxon>
        <taxon>Clostridia</taxon>
        <taxon>Lachnospirales</taxon>
        <taxon>Lachnospiraceae</taxon>
        <taxon>Kineothrix</taxon>
    </lineage>
</organism>
<evidence type="ECO:0000313" key="2">
    <source>
        <dbReference type="EMBL" id="TCL60433.1"/>
    </source>
</evidence>
<comment type="caution">
    <text evidence="2">The sequence shown here is derived from an EMBL/GenBank/DDBJ whole genome shotgun (WGS) entry which is preliminary data.</text>
</comment>
<dbReference type="Pfam" id="PF00583">
    <property type="entry name" value="Acetyltransf_1"/>
    <property type="match status" value="1"/>
</dbReference>
<evidence type="ECO:0000313" key="3">
    <source>
        <dbReference type="Proteomes" id="UP000295718"/>
    </source>
</evidence>
<dbReference type="SUPFAM" id="SSF55729">
    <property type="entry name" value="Acyl-CoA N-acyltransferases (Nat)"/>
    <property type="match status" value="1"/>
</dbReference>
<dbReference type="Proteomes" id="UP000295718">
    <property type="component" value="Unassembled WGS sequence"/>
</dbReference>
<keyword evidence="3" id="KW-1185">Reference proteome</keyword>
<keyword evidence="2" id="KW-0808">Transferase</keyword>
<dbReference type="InterPro" id="IPR016181">
    <property type="entry name" value="Acyl_CoA_acyltransferase"/>
</dbReference>
<evidence type="ECO:0000259" key="1">
    <source>
        <dbReference type="PROSITE" id="PS51186"/>
    </source>
</evidence>
<dbReference type="PANTHER" id="PTHR13355">
    <property type="entry name" value="GLUCOSAMINE 6-PHOSPHATE N-ACETYLTRANSFERASE"/>
    <property type="match status" value="1"/>
</dbReference>
<dbReference type="InterPro" id="IPR000182">
    <property type="entry name" value="GNAT_dom"/>
</dbReference>